<dbReference type="EMBL" id="JARBHB010000007">
    <property type="protein sequence ID" value="KAJ8879860.1"/>
    <property type="molecule type" value="Genomic_DNA"/>
</dbReference>
<feature type="compositionally biased region" description="Basic and acidic residues" evidence="1">
    <location>
        <begin position="52"/>
        <end position="67"/>
    </location>
</feature>
<reference evidence="2 3" key="1">
    <citation type="submission" date="2023-02" db="EMBL/GenBank/DDBJ databases">
        <title>LHISI_Scaffold_Assembly.</title>
        <authorList>
            <person name="Stuart O.P."/>
            <person name="Cleave R."/>
            <person name="Magrath M.J.L."/>
            <person name="Mikheyev A.S."/>
        </authorList>
    </citation>
    <scope>NUCLEOTIDE SEQUENCE [LARGE SCALE GENOMIC DNA]</scope>
    <source>
        <strain evidence="2">Daus_M_001</strain>
        <tissue evidence="2">Leg muscle</tissue>
    </source>
</reference>
<comment type="caution">
    <text evidence="2">The sequence shown here is derived from an EMBL/GenBank/DDBJ whole genome shotgun (WGS) entry which is preliminary data.</text>
</comment>
<evidence type="ECO:0000256" key="1">
    <source>
        <dbReference type="SAM" id="MobiDB-lite"/>
    </source>
</evidence>
<evidence type="ECO:0000313" key="2">
    <source>
        <dbReference type="EMBL" id="KAJ8879860.1"/>
    </source>
</evidence>
<gene>
    <name evidence="2" type="ORF">PR048_020477</name>
</gene>
<organism evidence="2 3">
    <name type="scientific">Dryococelus australis</name>
    <dbReference type="NCBI Taxonomy" id="614101"/>
    <lineage>
        <taxon>Eukaryota</taxon>
        <taxon>Metazoa</taxon>
        <taxon>Ecdysozoa</taxon>
        <taxon>Arthropoda</taxon>
        <taxon>Hexapoda</taxon>
        <taxon>Insecta</taxon>
        <taxon>Pterygota</taxon>
        <taxon>Neoptera</taxon>
        <taxon>Polyneoptera</taxon>
        <taxon>Phasmatodea</taxon>
        <taxon>Verophasmatodea</taxon>
        <taxon>Anareolatae</taxon>
        <taxon>Phasmatidae</taxon>
        <taxon>Eurycanthinae</taxon>
        <taxon>Dryococelus</taxon>
    </lineage>
</organism>
<dbReference type="Proteomes" id="UP001159363">
    <property type="component" value="Chromosome 6"/>
</dbReference>
<name>A0ABQ9H6D8_9NEOP</name>
<keyword evidence="3" id="KW-1185">Reference proteome</keyword>
<feature type="region of interest" description="Disordered" evidence="1">
    <location>
        <begin position="52"/>
        <end position="87"/>
    </location>
</feature>
<proteinExistence type="predicted"/>
<sequence length="305" mass="33975">MQIFRITVGRLCSTSLRRLGNYRQSKLLCRQRKLLYRHSKLLYRQSKLLRRTGTEKEPAVARAEDPPQHLLEVGSNPGPPEEAHATRTHQCHWTATCRDASQHLTIQPLGNISQPAAANQTQGPFLEPRAVNERTSYTIVKKPPRYFARARASGRVGAATRRPIECISSGLGDVSCPRHVSQLCSGLALFRPGGRPTLASQPPGNKYSLFTVNAGMKGRQRREITEKIRRPRALSGTIPTCKNPVTRPGIEYGSPLFCLPHRDGRRSVVEVTLDRKLVGRQVSRGAVKMRERAVHICLAQASITN</sequence>
<accession>A0ABQ9H6D8</accession>
<protein>
    <submittedName>
        <fullName evidence="2">Uncharacterized protein</fullName>
    </submittedName>
</protein>
<evidence type="ECO:0000313" key="3">
    <source>
        <dbReference type="Proteomes" id="UP001159363"/>
    </source>
</evidence>